<dbReference type="Proteomes" id="UP000887013">
    <property type="component" value="Unassembled WGS sequence"/>
</dbReference>
<protein>
    <submittedName>
        <fullName evidence="1">Uncharacterized protein</fullName>
    </submittedName>
</protein>
<accession>A0A8X6MUS7</accession>
<dbReference type="AlphaFoldDB" id="A0A8X6MUS7"/>
<dbReference type="EMBL" id="BMAW01002494">
    <property type="protein sequence ID" value="GFS78935.1"/>
    <property type="molecule type" value="Genomic_DNA"/>
</dbReference>
<reference evidence="1" key="1">
    <citation type="submission" date="2020-08" db="EMBL/GenBank/DDBJ databases">
        <title>Multicomponent nature underlies the extraordinary mechanical properties of spider dragline silk.</title>
        <authorList>
            <person name="Kono N."/>
            <person name="Nakamura H."/>
            <person name="Mori M."/>
            <person name="Yoshida Y."/>
            <person name="Ohtoshi R."/>
            <person name="Malay A.D."/>
            <person name="Moran D.A.P."/>
            <person name="Tomita M."/>
            <person name="Numata K."/>
            <person name="Arakawa K."/>
        </authorList>
    </citation>
    <scope>NUCLEOTIDE SEQUENCE</scope>
</reference>
<gene>
    <name evidence="1" type="ORF">NPIL_494701</name>
</gene>
<organism evidence="1 2">
    <name type="scientific">Nephila pilipes</name>
    <name type="common">Giant wood spider</name>
    <name type="synonym">Nephila maculata</name>
    <dbReference type="NCBI Taxonomy" id="299642"/>
    <lineage>
        <taxon>Eukaryota</taxon>
        <taxon>Metazoa</taxon>
        <taxon>Ecdysozoa</taxon>
        <taxon>Arthropoda</taxon>
        <taxon>Chelicerata</taxon>
        <taxon>Arachnida</taxon>
        <taxon>Araneae</taxon>
        <taxon>Araneomorphae</taxon>
        <taxon>Entelegynae</taxon>
        <taxon>Araneoidea</taxon>
        <taxon>Nephilidae</taxon>
        <taxon>Nephila</taxon>
    </lineage>
</organism>
<sequence>MGLYQGAKGKKLNRYGKKTFLNRKGKARANNRYTCSQRFNEGQAIGDVEHHPPFTVEPCFSFLPARGKGFFLPPLSHLLTSLKSFQSLTTVLHSVKEGCNNLAL</sequence>
<name>A0A8X6MUS7_NEPPI</name>
<comment type="caution">
    <text evidence="1">The sequence shown here is derived from an EMBL/GenBank/DDBJ whole genome shotgun (WGS) entry which is preliminary data.</text>
</comment>
<keyword evidence="2" id="KW-1185">Reference proteome</keyword>
<evidence type="ECO:0000313" key="1">
    <source>
        <dbReference type="EMBL" id="GFS78935.1"/>
    </source>
</evidence>
<proteinExistence type="predicted"/>
<evidence type="ECO:0000313" key="2">
    <source>
        <dbReference type="Proteomes" id="UP000887013"/>
    </source>
</evidence>